<organism evidence="1 2">
    <name type="scientific">Chaenocephalus aceratus</name>
    <name type="common">Blackfin icefish</name>
    <name type="synonym">Chaenichthys aceratus</name>
    <dbReference type="NCBI Taxonomy" id="36190"/>
    <lineage>
        <taxon>Eukaryota</taxon>
        <taxon>Metazoa</taxon>
        <taxon>Chordata</taxon>
        <taxon>Craniata</taxon>
        <taxon>Vertebrata</taxon>
        <taxon>Euteleostomi</taxon>
        <taxon>Actinopterygii</taxon>
        <taxon>Neopterygii</taxon>
        <taxon>Teleostei</taxon>
        <taxon>Neoteleostei</taxon>
        <taxon>Acanthomorphata</taxon>
        <taxon>Eupercaria</taxon>
        <taxon>Perciformes</taxon>
        <taxon>Notothenioidei</taxon>
        <taxon>Channichthyidae</taxon>
        <taxon>Chaenocephalus</taxon>
    </lineage>
</organism>
<sequence length="82" mass="8604">MRTCSRAAYREVPAVGPAPERGRQEDLLPGRLERAGSRTCSREGPAGGPAHWAASERGGRRTCSRAAAETPAGSVIRTGDSL</sequence>
<proteinExistence type="predicted"/>
<protein>
    <submittedName>
        <fullName evidence="1">Uncharacterized protein</fullName>
    </submittedName>
</protein>
<dbReference type="Proteomes" id="UP001057452">
    <property type="component" value="Chromosome 14"/>
</dbReference>
<comment type="caution">
    <text evidence="1">The sequence shown here is derived from an EMBL/GenBank/DDBJ whole genome shotgun (WGS) entry which is preliminary data.</text>
</comment>
<dbReference type="EMBL" id="CM043798">
    <property type="protein sequence ID" value="KAI4813964.1"/>
    <property type="molecule type" value="Genomic_DNA"/>
</dbReference>
<accession>A0ACB9WK11</accession>
<keyword evidence="2" id="KW-1185">Reference proteome</keyword>
<reference evidence="1" key="1">
    <citation type="submission" date="2022-05" db="EMBL/GenBank/DDBJ databases">
        <title>Chromosome-level genome of Chaenocephalus aceratus.</title>
        <authorList>
            <person name="Park H."/>
        </authorList>
    </citation>
    <scope>NUCLEOTIDE SEQUENCE</scope>
    <source>
        <strain evidence="1">KU_202001</strain>
    </source>
</reference>
<evidence type="ECO:0000313" key="2">
    <source>
        <dbReference type="Proteomes" id="UP001057452"/>
    </source>
</evidence>
<evidence type="ECO:0000313" key="1">
    <source>
        <dbReference type="EMBL" id="KAI4813964.1"/>
    </source>
</evidence>
<gene>
    <name evidence="1" type="ORF">KUCAC02_003182</name>
</gene>
<name>A0ACB9WK11_CHAAC</name>